<keyword evidence="2" id="KW-1185">Reference proteome</keyword>
<gene>
    <name evidence="1" type="ORF">PIIN_10622</name>
</gene>
<evidence type="ECO:0008006" key="3">
    <source>
        <dbReference type="Google" id="ProtNLM"/>
    </source>
</evidence>
<dbReference type="HOGENOM" id="CLU_079122_0_0_1"/>
<protein>
    <recommendedName>
        <fullName evidence="3">BTB domain-containing protein</fullName>
    </recommendedName>
</protein>
<dbReference type="InParanoid" id="G4TZ88"/>
<comment type="caution">
    <text evidence="1">The sequence shown here is derived from an EMBL/GenBank/DDBJ whole genome shotgun (WGS) entry which is preliminary data.</text>
</comment>
<dbReference type="eggNOG" id="ENOG502RC8W">
    <property type="taxonomic scope" value="Eukaryota"/>
</dbReference>
<evidence type="ECO:0000313" key="1">
    <source>
        <dbReference type="EMBL" id="CCA76631.1"/>
    </source>
</evidence>
<dbReference type="EMBL" id="CAFZ01000880">
    <property type="protein sequence ID" value="CCA76631.1"/>
    <property type="molecule type" value="Genomic_DNA"/>
</dbReference>
<accession>G4TZ88</accession>
<organism evidence="1 2">
    <name type="scientific">Serendipita indica (strain DSM 11827)</name>
    <name type="common">Root endophyte fungus</name>
    <name type="synonym">Piriformospora indica</name>
    <dbReference type="NCBI Taxonomy" id="1109443"/>
    <lineage>
        <taxon>Eukaryota</taxon>
        <taxon>Fungi</taxon>
        <taxon>Dikarya</taxon>
        <taxon>Basidiomycota</taxon>
        <taxon>Agaricomycotina</taxon>
        <taxon>Agaricomycetes</taxon>
        <taxon>Sebacinales</taxon>
        <taxon>Serendipitaceae</taxon>
        <taxon>Serendipita</taxon>
    </lineage>
</organism>
<dbReference type="AlphaFoldDB" id="G4TZ88"/>
<reference evidence="1 2" key="1">
    <citation type="journal article" date="2011" name="PLoS Pathog.">
        <title>Endophytic Life Strategies Decoded by Genome and Transcriptome Analyses of the Mutualistic Root Symbiont Piriformospora indica.</title>
        <authorList>
            <person name="Zuccaro A."/>
            <person name="Lahrmann U."/>
            <person name="Guldener U."/>
            <person name="Langen G."/>
            <person name="Pfiffi S."/>
            <person name="Biedenkopf D."/>
            <person name="Wong P."/>
            <person name="Samans B."/>
            <person name="Grimm C."/>
            <person name="Basiewicz M."/>
            <person name="Murat C."/>
            <person name="Martin F."/>
            <person name="Kogel K.H."/>
        </authorList>
    </citation>
    <scope>NUCLEOTIDE SEQUENCE [LARGE SCALE GENOMIC DNA]</scope>
    <source>
        <strain evidence="1 2">DSM 11827</strain>
    </source>
</reference>
<dbReference type="Proteomes" id="UP000007148">
    <property type="component" value="Unassembled WGS sequence"/>
</dbReference>
<evidence type="ECO:0000313" key="2">
    <source>
        <dbReference type="Proteomes" id="UP000007148"/>
    </source>
</evidence>
<sequence>MASIPISGSFPSGYGDMKIIASDGVTFYFPSFLLMHMSPVLRDSLNDIRPPGHSSVPGDPTVSLNTAYPSDVIEAILRLCDPKKEEPSFDSMPSQSAFLEAGHRWKIERVLGWWEKKANETLEKYRMGYRYNSFSPEMALILASRFQASPVFARTCLRVLILEPYTQLLTELSKQEYPLYPPLFIHLLQLRQERTRFICEKITRRHNDMRSCSNCSWFGLGLGHAVRDLILQVMETPSWRTLSAWSFEGCRCERKNDQLIGAEWEEDILRQENLLPPLPDDWQDRPWMESAQMSLTREHSVQAE</sequence>
<name>G4TZ88_SERID</name>
<proteinExistence type="predicted"/>